<dbReference type="Pfam" id="PF06691">
    <property type="entry name" value="DUF1189"/>
    <property type="match status" value="1"/>
</dbReference>
<protein>
    <submittedName>
        <fullName evidence="3">DUF1189 domain-containing protein</fullName>
    </submittedName>
</protein>
<reference evidence="3 4" key="1">
    <citation type="submission" date="2018-08" db="EMBL/GenBank/DDBJ databases">
        <title>A genome reference for cultivated species of the human gut microbiota.</title>
        <authorList>
            <person name="Zou Y."/>
            <person name="Xue W."/>
            <person name="Luo G."/>
        </authorList>
    </citation>
    <scope>NUCLEOTIDE SEQUENCE [LARGE SCALE GENOMIC DNA]</scope>
    <source>
        <strain evidence="3 4">AF48-16</strain>
    </source>
</reference>
<proteinExistence type="predicted"/>
<keyword evidence="1" id="KW-1133">Transmembrane helix</keyword>
<evidence type="ECO:0000313" key="3">
    <source>
        <dbReference type="EMBL" id="RHK07061.1"/>
    </source>
</evidence>
<dbReference type="EMBL" id="CP046123">
    <property type="protein sequence ID" value="QGN30443.1"/>
    <property type="molecule type" value="Genomic_DNA"/>
</dbReference>
<dbReference type="Proteomes" id="UP000422837">
    <property type="component" value="Chromosome"/>
</dbReference>
<feature type="transmembrane region" description="Helical" evidence="1">
    <location>
        <begin position="222"/>
        <end position="240"/>
    </location>
</feature>
<keyword evidence="1" id="KW-0812">Transmembrane</keyword>
<keyword evidence="1" id="KW-0472">Membrane</keyword>
<evidence type="ECO:0000313" key="4">
    <source>
        <dbReference type="Proteomes" id="UP000286288"/>
    </source>
</evidence>
<evidence type="ECO:0000256" key="1">
    <source>
        <dbReference type="SAM" id="Phobius"/>
    </source>
</evidence>
<evidence type="ECO:0000313" key="5">
    <source>
        <dbReference type="Proteomes" id="UP000422837"/>
    </source>
</evidence>
<accession>A0A377KYS8</accession>
<evidence type="ECO:0000313" key="2">
    <source>
        <dbReference type="EMBL" id="QGN30443.1"/>
    </source>
</evidence>
<gene>
    <name evidence="3" type="ORF">DW084_06060</name>
    <name evidence="2" type="ORF">GFU50_13395</name>
</gene>
<dbReference type="EMBL" id="QRMZ01000006">
    <property type="protein sequence ID" value="RHK07061.1"/>
    <property type="molecule type" value="Genomic_DNA"/>
</dbReference>
<dbReference type="InterPro" id="IPR009574">
    <property type="entry name" value="DUF1189"/>
</dbReference>
<dbReference type="Proteomes" id="UP000286288">
    <property type="component" value="Unassembled WGS sequence"/>
</dbReference>
<organism evidence="3 4">
    <name type="scientific">Enterococcus casseliflavus</name>
    <name type="common">Enterococcus flavescens</name>
    <dbReference type="NCBI Taxonomy" id="37734"/>
    <lineage>
        <taxon>Bacteria</taxon>
        <taxon>Bacillati</taxon>
        <taxon>Bacillota</taxon>
        <taxon>Bacilli</taxon>
        <taxon>Lactobacillales</taxon>
        <taxon>Enterococcaceae</taxon>
        <taxon>Enterococcus</taxon>
    </lineage>
</organism>
<name>A0A377KYS8_ENTCA</name>
<dbReference type="AlphaFoldDB" id="A0A377KYS8"/>
<feature type="transmembrane region" description="Helical" evidence="1">
    <location>
        <begin position="176"/>
        <end position="202"/>
    </location>
</feature>
<feature type="transmembrane region" description="Helical" evidence="1">
    <location>
        <begin position="33"/>
        <end position="52"/>
    </location>
</feature>
<sequence length="271" mass="30373">MSEQRFPLTYFGAIFSPTKVYAWRKKLNRWQQVFVYVFLMSLLMIPLTLMISKQTDQAFAAFFPHAKTLVTAETAAKYNELQLEDGKLLADESQVFSQTEAGIIGVALSEAALEKAKYAINFRETDWTIKEEIDGQTYHYEMRYTAEMAPDQVDDAASFQKAIEDGFYRNNETAIFFSQTITVAFLLVAMNSILVIGAAFFLWLTKKSRLSTIGSFKESTNVILNALGAGSLVAMLAGFIGADIVLMIGIQSLGMLLMLFLAFLKTRFKTA</sequence>
<reference evidence="2 5" key="2">
    <citation type="submission" date="2019-11" db="EMBL/GenBank/DDBJ databases">
        <title>Detection and genome characteristic of a blood enterococcus casselifavus isolate from Zhengzhou,china.</title>
        <authorList>
            <person name="Wen P."/>
        </authorList>
    </citation>
    <scope>NUCLEOTIDE SEQUENCE [LARGE SCALE GENOMIC DNA]</scope>
    <source>
        <strain evidence="2 5">EC291</strain>
    </source>
</reference>
<dbReference type="RefSeq" id="WP_010749776.1">
    <property type="nucleotide sequence ID" value="NZ_BJMG01000004.1"/>
</dbReference>
<feature type="transmembrane region" description="Helical" evidence="1">
    <location>
        <begin position="246"/>
        <end position="264"/>
    </location>
</feature>